<feature type="region of interest" description="Disordered" evidence="5">
    <location>
        <begin position="1"/>
        <end position="163"/>
    </location>
</feature>
<keyword evidence="2" id="KW-0547">Nucleotide-binding</keyword>
<dbReference type="GO" id="GO:0006334">
    <property type="term" value="P:nucleosome assembly"/>
    <property type="evidence" value="ECO:0007669"/>
    <property type="project" value="TreeGrafter"/>
</dbReference>
<dbReference type="FunFam" id="3.40.50.300:FF:000061">
    <property type="entry name" value="ATPase family, AAA domain-containing 2"/>
    <property type="match status" value="1"/>
</dbReference>
<evidence type="ECO:0000313" key="8">
    <source>
        <dbReference type="Proteomes" id="UP000008837"/>
    </source>
</evidence>
<feature type="compositionally biased region" description="Acidic residues" evidence="5">
    <location>
        <begin position="13"/>
        <end position="44"/>
    </location>
</feature>
<evidence type="ECO:0000256" key="4">
    <source>
        <dbReference type="ARBA" id="ARBA00023117"/>
    </source>
</evidence>
<dbReference type="Proteomes" id="UP000008837">
    <property type="component" value="Unassembled WGS sequence"/>
</dbReference>
<dbReference type="VEuPathDB" id="FungiDB:MGL_0791"/>
<dbReference type="GO" id="GO:0005634">
    <property type="term" value="C:nucleus"/>
    <property type="evidence" value="ECO:0007669"/>
    <property type="project" value="TreeGrafter"/>
</dbReference>
<gene>
    <name evidence="7" type="ORF">MGL_0791</name>
</gene>
<feature type="compositionally biased region" description="Basic and acidic residues" evidence="5">
    <location>
        <begin position="134"/>
        <end position="149"/>
    </location>
</feature>
<dbReference type="InterPro" id="IPR003593">
    <property type="entry name" value="AAA+_ATPase"/>
</dbReference>
<dbReference type="OMA" id="LMEQFEW"/>
<evidence type="ECO:0000256" key="1">
    <source>
        <dbReference type="ARBA" id="ARBA00006914"/>
    </source>
</evidence>
<dbReference type="Gene3D" id="1.20.920.10">
    <property type="entry name" value="Bromodomain-like"/>
    <property type="match status" value="1"/>
</dbReference>
<dbReference type="EMBL" id="AAYY01000002">
    <property type="protein sequence ID" value="EDP44984.1"/>
    <property type="molecule type" value="Genomic_DNA"/>
</dbReference>
<feature type="region of interest" description="Disordered" evidence="5">
    <location>
        <begin position="925"/>
        <end position="944"/>
    </location>
</feature>
<name>A8PUX1_MALGO</name>
<feature type="region of interest" description="Disordered" evidence="5">
    <location>
        <begin position="1039"/>
        <end position="1069"/>
    </location>
</feature>
<feature type="compositionally biased region" description="Polar residues" evidence="5">
    <location>
        <begin position="860"/>
        <end position="890"/>
    </location>
</feature>
<dbReference type="FunCoup" id="A8PUX1">
    <property type="interactions" value="441"/>
</dbReference>
<dbReference type="GO" id="GO:0045815">
    <property type="term" value="P:transcription initiation-coupled chromatin remodeling"/>
    <property type="evidence" value="ECO:0007669"/>
    <property type="project" value="TreeGrafter"/>
</dbReference>
<evidence type="ECO:0000259" key="6">
    <source>
        <dbReference type="SMART" id="SM00382"/>
    </source>
</evidence>
<evidence type="ECO:0000256" key="3">
    <source>
        <dbReference type="ARBA" id="ARBA00022840"/>
    </source>
</evidence>
<keyword evidence="4" id="KW-0103">Bromodomain</keyword>
<feature type="compositionally biased region" description="Acidic residues" evidence="5">
    <location>
        <begin position="75"/>
        <end position="84"/>
    </location>
</feature>
<evidence type="ECO:0000256" key="2">
    <source>
        <dbReference type="ARBA" id="ARBA00022741"/>
    </source>
</evidence>
<keyword evidence="8" id="KW-1185">Reference proteome</keyword>
<dbReference type="InterPro" id="IPR003959">
    <property type="entry name" value="ATPase_AAA_core"/>
</dbReference>
<dbReference type="InterPro" id="IPR003960">
    <property type="entry name" value="ATPase_AAA_CS"/>
</dbReference>
<dbReference type="GeneID" id="5856504"/>
<dbReference type="InterPro" id="IPR045199">
    <property type="entry name" value="ATAD2-like"/>
</dbReference>
<dbReference type="STRING" id="425265.A8PUX1"/>
<dbReference type="Pfam" id="PF17862">
    <property type="entry name" value="AAA_lid_3"/>
    <property type="match status" value="1"/>
</dbReference>
<evidence type="ECO:0000313" key="7">
    <source>
        <dbReference type="EMBL" id="EDP44984.1"/>
    </source>
</evidence>
<feature type="compositionally biased region" description="Polar residues" evidence="5">
    <location>
        <begin position="150"/>
        <end position="163"/>
    </location>
</feature>
<feature type="domain" description="AAA+ ATPase" evidence="6">
    <location>
        <begin position="292"/>
        <end position="433"/>
    </location>
</feature>
<dbReference type="OrthoDB" id="5421at2759"/>
<feature type="region of interest" description="Disordered" evidence="5">
    <location>
        <begin position="855"/>
        <end position="893"/>
    </location>
</feature>
<dbReference type="PANTHER" id="PTHR23069:SF0">
    <property type="entry name" value="TAT-BINDING HOMOLOG 7"/>
    <property type="match status" value="1"/>
</dbReference>
<protein>
    <recommendedName>
        <fullName evidence="6">AAA+ ATPase domain-containing protein</fullName>
    </recommendedName>
</protein>
<proteinExistence type="inferred from homology"/>
<feature type="region of interest" description="Disordered" evidence="5">
    <location>
        <begin position="1095"/>
        <end position="1131"/>
    </location>
</feature>
<dbReference type="AlphaFoldDB" id="A8PUX1"/>
<dbReference type="Gene3D" id="3.40.50.300">
    <property type="entry name" value="P-loop containing nucleotide triphosphate hydrolases"/>
    <property type="match status" value="2"/>
</dbReference>
<sequence length="1246" mass="140346">MRNAKPLKRGEGDNDDDDNDDDDDDDDDDDHEDADDGDDDDDDDANVHRNTRTRAGRRGKRNKRALSPEALSTGEDSEEHEEDPMPPHRSYSFRARKKVNYSLLPAPPEPLRDGFGRRIRRGSRSASHGSSRAIHRDQDTSNTVSHERSSQVTSLPHSSLPRSMQQHIGWDPMVQMNYANSLVDAMDSSDDEPARASGLQNIPGSNLHASSASALLGNGPAPTTGAVTSSTDTFGRLLREKDTLADVDPLGVNMDVDFTQIGGLGDHVQRLKEMVSLPLLYPEVFQRFGVTPPRGVLFHGPPGTGKTLVARALAASCSTNDQSIHFFMRKGADCLSKWVGEAERQLRLLFEEAKRCQPSIIFFDEIDGLAPVRSSKQDQIHASIVSTLLALMDGMDGRGQVVVIGATNRPDSIDPALRRPGRFDREFYFPLPSHVARRSILDIHTRRWDPPPDDQLKEVLASATNGFGGADLRALCTEATLNAIQRRYPQIYQTNERLLLAPETIQVNGQDFMLALENMVPASARSSGTTCAPLPTHLTPLLGEALSTCKHTFQRLLPTRAKRSALEEAMYEMDAYDAQECSASVLLERELLQQSFVQAQVHRPRLILHGASGLGQRILAEALLHSLEGYHIRTISATLLLGDSSQTPEAVLVHQFQEAKRLVPSVLYVPDVHRWPLMLSESLREVFSALLQEVSFSETIMLLATSEIPFLSLPSDIRAWFGYLPHCKMALSYANIEDRRAYFEDVAIQAARPPTQFSDTMPRRLRQLEELPKAPPRPPRLPTQAELKQMAENDARLLEHLKFRLGSVLAELRKKYKKFTRDVWDEYNLRTLMEQFEWFRSKGKITIKLRYDRHSLPASPDSTVAENEPSESNDTAEYNNDASPPSQQLHNPDEACIDSADVQTAIPDAPPETERHYIPVQMGQDATEHTTTPQEIQPTSGNVQDMHDDAERLYIMRDFTIYTMNLDKMQKRLYQNQYLTCEAFMEDIQKIVSNAEVASEVDRDRVFRAQQMENLAKILLDQIVDPTFRAECKQMENRVLAREEESRREAEKQKEQEVHSRRPNGQRYSARIQGEEPLAEHLIDVSKIERAHKRARSVSHDDIHAPECTTKASNEQLPHNETHDSTSKRTRLEVSASEQGYVNADASACMNALPASYAPCQSQVQRQNSIAVLDEAAKESLVHTLATWTDEFSVEQLELTRAACYERILAHRASWDRTLLVNELENLVKEIYSHIRSHDAEWHVPS</sequence>
<feature type="compositionally biased region" description="Basic and acidic residues" evidence="5">
    <location>
        <begin position="1118"/>
        <end position="1131"/>
    </location>
</feature>
<dbReference type="Gene3D" id="1.10.8.60">
    <property type="match status" value="1"/>
</dbReference>
<feature type="compositionally biased region" description="Basic and acidic residues" evidence="5">
    <location>
        <begin position="1039"/>
        <end position="1060"/>
    </location>
</feature>
<accession>A8PUX1</accession>
<dbReference type="SUPFAM" id="SSF47370">
    <property type="entry name" value="Bromodomain"/>
    <property type="match status" value="1"/>
</dbReference>
<dbReference type="RefSeq" id="XP_001732198.1">
    <property type="nucleotide sequence ID" value="XM_001732146.1"/>
</dbReference>
<dbReference type="GO" id="GO:0005524">
    <property type="term" value="F:ATP binding"/>
    <property type="evidence" value="ECO:0007669"/>
    <property type="project" value="UniProtKB-KW"/>
</dbReference>
<organism evidence="7 8">
    <name type="scientific">Malassezia globosa (strain ATCC MYA-4612 / CBS 7966)</name>
    <name type="common">Dandruff-associated fungus</name>
    <dbReference type="NCBI Taxonomy" id="425265"/>
    <lineage>
        <taxon>Eukaryota</taxon>
        <taxon>Fungi</taxon>
        <taxon>Dikarya</taxon>
        <taxon>Basidiomycota</taxon>
        <taxon>Ustilaginomycotina</taxon>
        <taxon>Malasseziomycetes</taxon>
        <taxon>Malasseziales</taxon>
        <taxon>Malasseziaceae</taxon>
        <taxon>Malassezia</taxon>
    </lineage>
</organism>
<dbReference type="PROSITE" id="PS00674">
    <property type="entry name" value="AAA"/>
    <property type="match status" value="1"/>
</dbReference>
<dbReference type="InterPro" id="IPR027417">
    <property type="entry name" value="P-loop_NTPase"/>
</dbReference>
<feature type="compositionally biased region" description="Basic residues" evidence="5">
    <location>
        <begin position="49"/>
        <end position="64"/>
    </location>
</feature>
<dbReference type="InterPro" id="IPR041569">
    <property type="entry name" value="AAA_lid_3"/>
</dbReference>
<dbReference type="InParanoid" id="A8PUX1"/>
<dbReference type="GO" id="GO:0006337">
    <property type="term" value="P:nucleosome disassembly"/>
    <property type="evidence" value="ECO:0007669"/>
    <property type="project" value="TreeGrafter"/>
</dbReference>
<feature type="compositionally biased region" description="Polar residues" evidence="5">
    <location>
        <begin position="929"/>
        <end position="943"/>
    </location>
</feature>
<dbReference type="GO" id="GO:0003682">
    <property type="term" value="F:chromatin binding"/>
    <property type="evidence" value="ECO:0007669"/>
    <property type="project" value="TreeGrafter"/>
</dbReference>
<dbReference type="InterPro" id="IPR036427">
    <property type="entry name" value="Bromodomain-like_sf"/>
</dbReference>
<reference evidence="7 8" key="1">
    <citation type="journal article" date="2007" name="Proc. Natl. Acad. Sci. U.S.A.">
        <title>Dandruff-associated Malassezia genomes reveal convergent and divergent virulence traits shared with plant and human fungal pathogens.</title>
        <authorList>
            <person name="Xu J."/>
            <person name="Saunders C.W."/>
            <person name="Hu P."/>
            <person name="Grant R.A."/>
            <person name="Boekhout T."/>
            <person name="Kuramae E.E."/>
            <person name="Kronstad J.W."/>
            <person name="Deangelis Y.M."/>
            <person name="Reeder N.L."/>
            <person name="Johnstone K.R."/>
            <person name="Leland M."/>
            <person name="Fieno A.M."/>
            <person name="Begley W.M."/>
            <person name="Sun Y."/>
            <person name="Lacey M.P."/>
            <person name="Chaudhary T."/>
            <person name="Keough T."/>
            <person name="Chu L."/>
            <person name="Sears R."/>
            <person name="Yuan B."/>
            <person name="Dawson T.L.Jr."/>
        </authorList>
    </citation>
    <scope>NUCLEOTIDE SEQUENCE [LARGE SCALE GENOMIC DNA]</scope>
    <source>
        <strain evidence="8">ATCC MYA-4612 / CBS 7966</strain>
    </source>
</reference>
<dbReference type="Pfam" id="PF00004">
    <property type="entry name" value="AAA"/>
    <property type="match status" value="1"/>
</dbReference>
<keyword evidence="3" id="KW-0067">ATP-binding</keyword>
<dbReference type="KEGG" id="mgl:MGL_0791"/>
<dbReference type="SUPFAM" id="SSF52540">
    <property type="entry name" value="P-loop containing nucleoside triphosphate hydrolases"/>
    <property type="match status" value="2"/>
</dbReference>
<dbReference type="GO" id="GO:0016887">
    <property type="term" value="F:ATP hydrolysis activity"/>
    <property type="evidence" value="ECO:0007669"/>
    <property type="project" value="InterPro"/>
</dbReference>
<comment type="similarity">
    <text evidence="1">Belongs to the AAA ATPase family.</text>
</comment>
<dbReference type="PANTHER" id="PTHR23069">
    <property type="entry name" value="AAA DOMAIN-CONTAINING"/>
    <property type="match status" value="1"/>
</dbReference>
<comment type="caution">
    <text evidence="7">The sequence shown here is derived from an EMBL/GenBank/DDBJ whole genome shotgun (WGS) entry which is preliminary data.</text>
</comment>
<dbReference type="SMART" id="SM00382">
    <property type="entry name" value="AAA"/>
    <property type="match status" value="1"/>
</dbReference>
<evidence type="ECO:0000256" key="5">
    <source>
        <dbReference type="SAM" id="MobiDB-lite"/>
    </source>
</evidence>
<dbReference type="GO" id="GO:0042393">
    <property type="term" value="F:histone binding"/>
    <property type="evidence" value="ECO:0007669"/>
    <property type="project" value="TreeGrafter"/>
</dbReference>